<sequence>MSEQAKKIVIKGVTQEGGKFRPSDWATRLTNAVSKPGRGGRLIYNPKVKMAMIEGINCVVIDPSLESEEPMLYAFLINFATSNNLQIEAPE</sequence>
<organism evidence="1">
    <name type="scientific">hydrothermal vent metagenome</name>
    <dbReference type="NCBI Taxonomy" id="652676"/>
    <lineage>
        <taxon>unclassified sequences</taxon>
        <taxon>metagenomes</taxon>
        <taxon>ecological metagenomes</taxon>
    </lineage>
</organism>
<evidence type="ECO:0000313" key="1">
    <source>
        <dbReference type="EMBL" id="VAW86158.1"/>
    </source>
</evidence>
<dbReference type="Gene3D" id="3.30.70.2340">
    <property type="entry name" value="Uncharacterised protein PF12112 family, DUF3579"/>
    <property type="match status" value="1"/>
</dbReference>
<reference evidence="1" key="1">
    <citation type="submission" date="2018-06" db="EMBL/GenBank/DDBJ databases">
        <authorList>
            <person name="Zhirakovskaya E."/>
        </authorList>
    </citation>
    <scope>NUCLEOTIDE SEQUENCE</scope>
</reference>
<evidence type="ECO:0008006" key="2">
    <source>
        <dbReference type="Google" id="ProtNLM"/>
    </source>
</evidence>
<gene>
    <name evidence="1" type="ORF">MNBD_GAMMA18-1261</name>
</gene>
<dbReference type="EMBL" id="UOFP01000126">
    <property type="protein sequence ID" value="VAW86158.1"/>
    <property type="molecule type" value="Genomic_DNA"/>
</dbReference>
<dbReference type="Pfam" id="PF12112">
    <property type="entry name" value="DUF3579"/>
    <property type="match status" value="1"/>
</dbReference>
<name>A0A3B0YYL6_9ZZZZ</name>
<accession>A0A3B0YYL6</accession>
<dbReference type="AlphaFoldDB" id="A0A3B0YYL6"/>
<dbReference type="InterPro" id="IPR021969">
    <property type="entry name" value="DUF3579"/>
</dbReference>
<protein>
    <recommendedName>
        <fullName evidence="2">PhnO-related protein</fullName>
    </recommendedName>
</protein>
<proteinExistence type="predicted"/>